<reference evidence="3" key="1">
    <citation type="submission" date="2018-05" db="EMBL/GenBank/DDBJ databases">
        <authorList>
            <person name="Lanie J.A."/>
            <person name="Ng W.-L."/>
            <person name="Kazmierczak K.M."/>
            <person name="Andrzejewski T.M."/>
            <person name="Davidsen T.M."/>
            <person name="Wayne K.J."/>
            <person name="Tettelin H."/>
            <person name="Glass J.I."/>
            <person name="Rusch D."/>
            <person name="Podicherti R."/>
            <person name="Tsui H.-C.T."/>
            <person name="Winkler M.E."/>
        </authorList>
    </citation>
    <scope>NUCLEOTIDE SEQUENCE</scope>
</reference>
<dbReference type="InterPro" id="IPR051199">
    <property type="entry name" value="LPS_LOS_Heptosyltrfase"/>
</dbReference>
<name>A0A381ZB01_9ZZZZ</name>
<evidence type="ECO:0000256" key="2">
    <source>
        <dbReference type="ARBA" id="ARBA00022679"/>
    </source>
</evidence>
<evidence type="ECO:0000313" key="3">
    <source>
        <dbReference type="EMBL" id="SVA86294.1"/>
    </source>
</evidence>
<dbReference type="EMBL" id="UINC01020583">
    <property type="protein sequence ID" value="SVA86294.1"/>
    <property type="molecule type" value="Genomic_DNA"/>
</dbReference>
<evidence type="ECO:0008006" key="4">
    <source>
        <dbReference type="Google" id="ProtNLM"/>
    </source>
</evidence>
<dbReference type="CDD" id="cd03789">
    <property type="entry name" value="GT9_LPS_heptosyltransferase"/>
    <property type="match status" value="1"/>
</dbReference>
<keyword evidence="1" id="KW-0328">Glycosyltransferase</keyword>
<dbReference type="InterPro" id="IPR002201">
    <property type="entry name" value="Glyco_trans_9"/>
</dbReference>
<dbReference type="Pfam" id="PF01075">
    <property type="entry name" value="Glyco_transf_9"/>
    <property type="match status" value="1"/>
</dbReference>
<sequence>VKILIICSNLIGDTILSSGVISFLALENPKAKFTFVIGPTAKPLLQNFSRIEKVITIKKRKFNFHWIEILRQCSGSKWDIVVDFRSSLLSFFLTKRKTYIFKKNENLHHVKQLNKSFGFDCSNLYIPTSPNEEKEVEKIIDKQNKYFVIFPGGNWSPKIWSAENYNTLLKKISSQNQNIKYILVGSNIEKDLYYNKLVNGIDNELIVDLFGATLTLTAAYMKKSNLFIGNDSGLMHLATACYLPTIALFGPTNDIVYGPWGKENIVIRTKENYNYFKKIKIDRNISYMNSIAPEDVYAKIKSLGYHEK</sequence>
<proteinExistence type="predicted"/>
<dbReference type="GO" id="GO:0008713">
    <property type="term" value="F:ADP-heptose-lipopolysaccharide heptosyltransferase activity"/>
    <property type="evidence" value="ECO:0007669"/>
    <property type="project" value="TreeGrafter"/>
</dbReference>
<feature type="non-terminal residue" evidence="3">
    <location>
        <position position="1"/>
    </location>
</feature>
<evidence type="ECO:0000256" key="1">
    <source>
        <dbReference type="ARBA" id="ARBA00022676"/>
    </source>
</evidence>
<protein>
    <recommendedName>
        <fullName evidence="4">Glycosyltransferase family 9 protein</fullName>
    </recommendedName>
</protein>
<keyword evidence="2" id="KW-0808">Transferase</keyword>
<accession>A0A381ZB01</accession>
<dbReference type="PANTHER" id="PTHR30160">
    <property type="entry name" value="TETRAACYLDISACCHARIDE 4'-KINASE-RELATED"/>
    <property type="match status" value="1"/>
</dbReference>
<dbReference type="GO" id="GO:0009244">
    <property type="term" value="P:lipopolysaccharide core region biosynthetic process"/>
    <property type="evidence" value="ECO:0007669"/>
    <property type="project" value="TreeGrafter"/>
</dbReference>
<dbReference type="PANTHER" id="PTHR30160:SF1">
    <property type="entry name" value="LIPOPOLYSACCHARIDE 1,2-N-ACETYLGLUCOSAMINETRANSFERASE-RELATED"/>
    <property type="match status" value="1"/>
</dbReference>
<gene>
    <name evidence="3" type="ORF">METZ01_LOCUS139148</name>
</gene>
<dbReference type="SUPFAM" id="SSF53756">
    <property type="entry name" value="UDP-Glycosyltransferase/glycogen phosphorylase"/>
    <property type="match status" value="1"/>
</dbReference>
<dbReference type="AlphaFoldDB" id="A0A381ZB01"/>
<dbReference type="Gene3D" id="3.40.50.2000">
    <property type="entry name" value="Glycogen Phosphorylase B"/>
    <property type="match status" value="2"/>
</dbReference>
<organism evidence="3">
    <name type="scientific">marine metagenome</name>
    <dbReference type="NCBI Taxonomy" id="408172"/>
    <lineage>
        <taxon>unclassified sequences</taxon>
        <taxon>metagenomes</taxon>
        <taxon>ecological metagenomes</taxon>
    </lineage>
</organism>
<dbReference type="GO" id="GO:0005829">
    <property type="term" value="C:cytosol"/>
    <property type="evidence" value="ECO:0007669"/>
    <property type="project" value="TreeGrafter"/>
</dbReference>